<keyword evidence="3" id="KW-1185">Reference proteome</keyword>
<feature type="transmembrane region" description="Helical" evidence="1">
    <location>
        <begin position="101"/>
        <end position="124"/>
    </location>
</feature>
<feature type="transmembrane region" description="Helical" evidence="1">
    <location>
        <begin position="187"/>
        <end position="208"/>
    </location>
</feature>
<dbReference type="EMBL" id="JAQIBC010000001">
    <property type="protein sequence ID" value="MDM5262877.1"/>
    <property type="molecule type" value="Genomic_DNA"/>
</dbReference>
<comment type="caution">
    <text evidence="2">The sequence shown here is derived from an EMBL/GenBank/DDBJ whole genome shotgun (WGS) entry which is preliminary data.</text>
</comment>
<feature type="transmembrane region" description="Helical" evidence="1">
    <location>
        <begin position="6"/>
        <end position="27"/>
    </location>
</feature>
<accession>A0ABT7QP73</accession>
<evidence type="ECO:0000313" key="2">
    <source>
        <dbReference type="EMBL" id="MDM5262877.1"/>
    </source>
</evidence>
<dbReference type="Proteomes" id="UP001169066">
    <property type="component" value="Unassembled WGS sequence"/>
</dbReference>
<proteinExistence type="predicted"/>
<feature type="transmembrane region" description="Helical" evidence="1">
    <location>
        <begin position="57"/>
        <end position="81"/>
    </location>
</feature>
<feature type="transmembrane region" description="Helical" evidence="1">
    <location>
        <begin position="161"/>
        <end position="181"/>
    </location>
</feature>
<keyword evidence="1" id="KW-1133">Transmembrane helix</keyword>
<dbReference type="RefSeq" id="WP_289401039.1">
    <property type="nucleotide sequence ID" value="NZ_JAQIBC010000001.1"/>
</dbReference>
<reference evidence="2" key="1">
    <citation type="submission" date="2023-01" db="EMBL/GenBank/DDBJ databases">
        <title>Sulfurovum sp. XTW-4 genome assembly.</title>
        <authorList>
            <person name="Wang J."/>
        </authorList>
    </citation>
    <scope>NUCLEOTIDE SEQUENCE</scope>
    <source>
        <strain evidence="2">XTW-4</strain>
    </source>
</reference>
<keyword evidence="1" id="KW-0812">Transmembrane</keyword>
<gene>
    <name evidence="2" type="ORF">PF327_01570</name>
</gene>
<name>A0ABT7QP73_9BACT</name>
<evidence type="ECO:0000256" key="1">
    <source>
        <dbReference type="SAM" id="Phobius"/>
    </source>
</evidence>
<organism evidence="2 3">
    <name type="scientific">Sulfurovum xiamenensis</name>
    <dbReference type="NCBI Taxonomy" id="3019066"/>
    <lineage>
        <taxon>Bacteria</taxon>
        <taxon>Pseudomonadati</taxon>
        <taxon>Campylobacterota</taxon>
        <taxon>Epsilonproteobacteria</taxon>
        <taxon>Campylobacterales</taxon>
        <taxon>Sulfurovaceae</taxon>
        <taxon>Sulfurovum</taxon>
    </lineage>
</organism>
<keyword evidence="1" id="KW-0472">Membrane</keyword>
<sequence length="217" mass="25242">MNIPNLYEEVIAFGVLLCAVVALHFMLKLHYQFAFGLMKNTSSYETHEAKIEKAKHYLFFVLKMLLWVGLIGVFIFGSYYLSEGKSLKALLFTLWAKIPEGFWLEAFFVIIRIAVIITLSRYVLKFVYAFLDKHQQKAIEDRCDNCREITIVTFYTRLHNIVKYTVLLGILYRITLFFTFLDVVSRGLCILLIIYFMVSVGLLTLNGLTMMKEKRGV</sequence>
<evidence type="ECO:0000313" key="3">
    <source>
        <dbReference type="Proteomes" id="UP001169066"/>
    </source>
</evidence>
<protein>
    <submittedName>
        <fullName evidence="2">Uncharacterized protein</fullName>
    </submittedName>
</protein>